<organism evidence="2">
    <name type="scientific">Coccolithus braarudii</name>
    <dbReference type="NCBI Taxonomy" id="221442"/>
    <lineage>
        <taxon>Eukaryota</taxon>
        <taxon>Haptista</taxon>
        <taxon>Haptophyta</taxon>
        <taxon>Prymnesiophyceae</taxon>
        <taxon>Coccolithales</taxon>
        <taxon>Coccolithaceae</taxon>
        <taxon>Coccolithus</taxon>
    </lineage>
</organism>
<dbReference type="InterPro" id="IPR011993">
    <property type="entry name" value="PH-like_dom_sf"/>
</dbReference>
<dbReference type="InterPro" id="IPR001849">
    <property type="entry name" value="PH_domain"/>
</dbReference>
<dbReference type="EMBL" id="HBEY01017980">
    <property type="protein sequence ID" value="CAD8605340.1"/>
    <property type="molecule type" value="Transcribed_RNA"/>
</dbReference>
<dbReference type="AlphaFoldDB" id="A0A7S0Q263"/>
<feature type="domain" description="PH" evidence="1">
    <location>
        <begin position="16"/>
        <end position="195"/>
    </location>
</feature>
<dbReference type="Gene3D" id="2.30.29.30">
    <property type="entry name" value="Pleckstrin-homology domain (PH domain)/Phosphotyrosine-binding domain (PTB)"/>
    <property type="match status" value="1"/>
</dbReference>
<evidence type="ECO:0000259" key="1">
    <source>
        <dbReference type="PROSITE" id="PS50003"/>
    </source>
</evidence>
<proteinExistence type="predicted"/>
<dbReference type="PROSITE" id="PS50096">
    <property type="entry name" value="IQ"/>
    <property type="match status" value="1"/>
</dbReference>
<sequence>MHDVRTSPALGKSLLGVLKQGGAFYKHDFGRSHRSRKWMALSTDSQSLRWRSSGDSPPQTDLDVAVPMLLGSPLDRMLQRNFDEAQLQGNSPTPRTKHNYMEAAQLQGGSSSPRMMRLRRPASFSRISTLALKDIVDIEYGMGSETFLQKSTTDRVDEVHMCFSLRTVSGRTFDFAATDEDLLMVWLLGLQHALHLQSFTAATLRLKRLRFKIASTAERTGLSTHGVLLAAVRSAAKQQDVRFDKLKKLKKLQAAWRGGTVRRRFNHAASDLREIRLKIHALKERECYMKRAQEQTARSIQSAIPAEEAPAPPCHQKMGDPMEVERFATAMTIFATRQKRTLEEMSDHVRENREATAAIARIAAERRELLQAFMNSIINNVFSLTGTHAPLTPIKTCTKCNATDLVASSAWTQVV</sequence>
<accession>A0A7S0Q263</accession>
<protein>
    <recommendedName>
        <fullName evidence="1">PH domain-containing protein</fullName>
    </recommendedName>
</protein>
<evidence type="ECO:0000313" key="2">
    <source>
        <dbReference type="EMBL" id="CAD8605340.1"/>
    </source>
</evidence>
<gene>
    <name evidence="2" type="ORF">CPEL01642_LOCUS8675</name>
</gene>
<reference evidence="2" key="1">
    <citation type="submission" date="2021-01" db="EMBL/GenBank/DDBJ databases">
        <authorList>
            <person name="Corre E."/>
            <person name="Pelletier E."/>
            <person name="Niang G."/>
            <person name="Scheremetjew M."/>
            <person name="Finn R."/>
            <person name="Kale V."/>
            <person name="Holt S."/>
            <person name="Cochrane G."/>
            <person name="Meng A."/>
            <person name="Brown T."/>
            <person name="Cohen L."/>
        </authorList>
    </citation>
    <scope>NUCLEOTIDE SEQUENCE</scope>
    <source>
        <strain evidence="2">PLY182g</strain>
    </source>
</reference>
<dbReference type="PROSITE" id="PS50003">
    <property type="entry name" value="PH_DOMAIN"/>
    <property type="match status" value="1"/>
</dbReference>
<name>A0A7S0Q263_9EUKA</name>